<evidence type="ECO:0000313" key="1">
    <source>
        <dbReference type="EMBL" id="XCJ16291.1"/>
    </source>
</evidence>
<reference evidence="1" key="1">
    <citation type="submission" date="2024-06" db="EMBL/GenBank/DDBJ databases">
        <authorList>
            <person name="Fan A."/>
            <person name="Zhang F.Y."/>
            <person name="Zhang L."/>
        </authorList>
    </citation>
    <scope>NUCLEOTIDE SEQUENCE</scope>
    <source>
        <strain evidence="1">Y61</strain>
    </source>
</reference>
<dbReference type="RefSeq" id="WP_129928965.1">
    <property type="nucleotide sequence ID" value="NZ_CP159510.1"/>
</dbReference>
<sequence>MVDELTDITFTEAIRQLIDLFQEAFENEPVLSEKAMDQIMERFLKKLPSNYQKQLTKVAA</sequence>
<dbReference type="AlphaFoldDB" id="A0AAU8IE27"/>
<dbReference type="EMBL" id="CP159510">
    <property type="protein sequence ID" value="XCJ16291.1"/>
    <property type="molecule type" value="Genomic_DNA"/>
</dbReference>
<accession>A0AAU8IE27</accession>
<protein>
    <submittedName>
        <fullName evidence="1">Uncharacterized protein</fullName>
    </submittedName>
</protein>
<proteinExistence type="predicted"/>
<name>A0AAU8IE27_9BACL</name>
<organism evidence="1">
    <name type="scientific">Sporolactobacillus sp. Y61</name>
    <dbReference type="NCBI Taxonomy" id="3160863"/>
    <lineage>
        <taxon>Bacteria</taxon>
        <taxon>Bacillati</taxon>
        <taxon>Bacillota</taxon>
        <taxon>Bacilli</taxon>
        <taxon>Bacillales</taxon>
        <taxon>Sporolactobacillaceae</taxon>
        <taxon>Sporolactobacillus</taxon>
    </lineage>
</organism>
<gene>
    <name evidence="1" type="ORF">ABNN70_11455</name>
</gene>